<sequence length="252" mass="29173">MIKFFRNIRKNLLSQGKTGKYVKYAIGEIILVVIGILIALQINNLNEQRKQHNQEQDYLSALKREFENNLIEVDRVIKLNASLLKNALELSTYTGPDTPNITEEKFAKLYFGTVNAEVQYRPGSGVTNEIINSGKLNIFQNKELKNALATLDGLLLKIRFQEKDELSLMRYELMFMGHDYVSVRRMIYDAYGTQFGVDQGRFLDSNLHLLNDKRFDNLLTGFIYTSGYLEGRYKVLKKQIEEIIQIIDTQIE</sequence>
<reference evidence="2" key="1">
    <citation type="submission" date="2021-07" db="EMBL/GenBank/DDBJ databases">
        <title>Aureisphaera sp. CAU 1614 isolated from sea sediment.</title>
        <authorList>
            <person name="Kim W."/>
        </authorList>
    </citation>
    <scope>NUCLEOTIDE SEQUENCE</scope>
    <source>
        <strain evidence="2">CAU 1614</strain>
    </source>
</reference>
<keyword evidence="1" id="KW-1133">Transmembrane helix</keyword>
<keyword evidence="3" id="KW-1185">Reference proteome</keyword>
<evidence type="ECO:0000313" key="2">
    <source>
        <dbReference type="EMBL" id="MBW2938504.1"/>
    </source>
</evidence>
<comment type="caution">
    <text evidence="2">The sequence shown here is derived from an EMBL/GenBank/DDBJ whole genome shotgun (WGS) entry which is preliminary data.</text>
</comment>
<organism evidence="2 3">
    <name type="scientific">Halomarinibacterium sedimenti</name>
    <dbReference type="NCBI Taxonomy" id="2857106"/>
    <lineage>
        <taxon>Bacteria</taxon>
        <taxon>Pseudomonadati</taxon>
        <taxon>Bacteroidota</taxon>
        <taxon>Flavobacteriia</taxon>
        <taxon>Flavobacteriales</taxon>
        <taxon>Flavobacteriaceae</taxon>
        <taxon>Halomarinibacterium</taxon>
    </lineage>
</organism>
<dbReference type="Proteomes" id="UP001138686">
    <property type="component" value="Unassembled WGS sequence"/>
</dbReference>
<keyword evidence="1" id="KW-0472">Membrane</keyword>
<feature type="transmembrane region" description="Helical" evidence="1">
    <location>
        <begin position="21"/>
        <end position="42"/>
    </location>
</feature>
<evidence type="ECO:0000256" key="1">
    <source>
        <dbReference type="SAM" id="Phobius"/>
    </source>
</evidence>
<gene>
    <name evidence="2" type="ORF">KXJ69_10320</name>
</gene>
<dbReference type="RefSeq" id="WP_219053033.1">
    <property type="nucleotide sequence ID" value="NZ_JAHWDP010000004.1"/>
</dbReference>
<dbReference type="Pfam" id="PF19578">
    <property type="entry name" value="DUF6090"/>
    <property type="match status" value="1"/>
</dbReference>
<evidence type="ECO:0000313" key="3">
    <source>
        <dbReference type="Proteomes" id="UP001138686"/>
    </source>
</evidence>
<accession>A0A9X1FQZ8</accession>
<keyword evidence="1" id="KW-0812">Transmembrane</keyword>
<protein>
    <submittedName>
        <fullName evidence="2">Uncharacterized protein</fullName>
    </submittedName>
</protein>
<dbReference type="EMBL" id="JAHWDP010000004">
    <property type="protein sequence ID" value="MBW2938504.1"/>
    <property type="molecule type" value="Genomic_DNA"/>
</dbReference>
<dbReference type="InterPro" id="IPR045749">
    <property type="entry name" value="DUF6090"/>
</dbReference>
<name>A0A9X1FQZ8_9FLAO</name>
<proteinExistence type="predicted"/>
<dbReference type="AlphaFoldDB" id="A0A9X1FQZ8"/>